<keyword evidence="11 21" id="KW-0418">Kinase</keyword>
<evidence type="ECO:0000256" key="15">
    <source>
        <dbReference type="ARBA" id="ARBA00023170"/>
    </source>
</evidence>
<evidence type="ECO:0000256" key="10">
    <source>
        <dbReference type="ARBA" id="ARBA00022741"/>
    </source>
</evidence>
<dbReference type="GO" id="GO:0005886">
    <property type="term" value="C:plasma membrane"/>
    <property type="evidence" value="ECO:0000318"/>
    <property type="project" value="GO_Central"/>
</dbReference>
<proteinExistence type="inferred from homology"/>
<evidence type="ECO:0000256" key="9">
    <source>
        <dbReference type="ARBA" id="ARBA00022734"/>
    </source>
</evidence>
<dbReference type="InterPro" id="IPR000719">
    <property type="entry name" value="Prot_kinase_dom"/>
</dbReference>
<evidence type="ECO:0000256" key="4">
    <source>
        <dbReference type="ARBA" id="ARBA00022475"/>
    </source>
</evidence>
<evidence type="ECO:0000313" key="21">
    <source>
        <dbReference type="RefSeq" id="XP_021852357.1"/>
    </source>
</evidence>
<dbReference type="PANTHER" id="PTHR27007">
    <property type="match status" value="1"/>
</dbReference>
<comment type="subcellular location">
    <subcellularLocation>
        <location evidence="1">Cell membrane</location>
        <topology evidence="1">Single-pass type I membrane protein</topology>
    </subcellularLocation>
</comment>
<gene>
    <name evidence="21" type="primary">LOC110791895</name>
</gene>
<dbReference type="OrthoDB" id="1856421at2759"/>
<organism evidence="20 21">
    <name type="scientific">Spinacia oleracea</name>
    <name type="common">Spinach</name>
    <dbReference type="NCBI Taxonomy" id="3562"/>
    <lineage>
        <taxon>Eukaryota</taxon>
        <taxon>Viridiplantae</taxon>
        <taxon>Streptophyta</taxon>
        <taxon>Embryophyta</taxon>
        <taxon>Tracheophyta</taxon>
        <taxon>Spermatophyta</taxon>
        <taxon>Magnoliopsida</taxon>
        <taxon>eudicotyledons</taxon>
        <taxon>Gunneridae</taxon>
        <taxon>Pentapetalae</taxon>
        <taxon>Caryophyllales</taxon>
        <taxon>Chenopodiaceae</taxon>
        <taxon>Chenopodioideae</taxon>
        <taxon>Anserineae</taxon>
        <taxon>Spinacia</taxon>
    </lineage>
</organism>
<keyword evidence="7 18" id="KW-0812">Transmembrane</keyword>
<evidence type="ECO:0000256" key="11">
    <source>
        <dbReference type="ARBA" id="ARBA00022777"/>
    </source>
</evidence>
<accession>A0A9R0IN09</accession>
<evidence type="ECO:0000259" key="19">
    <source>
        <dbReference type="PROSITE" id="PS50011"/>
    </source>
</evidence>
<dbReference type="InterPro" id="IPR011009">
    <property type="entry name" value="Kinase-like_dom_sf"/>
</dbReference>
<dbReference type="InterPro" id="IPR008271">
    <property type="entry name" value="Ser/Thr_kinase_AS"/>
</dbReference>
<evidence type="ECO:0000256" key="2">
    <source>
        <dbReference type="ARBA" id="ARBA00008536"/>
    </source>
</evidence>
<comment type="similarity">
    <text evidence="2">In the N-terminal section; belongs to the leguminous lectin family.</text>
</comment>
<evidence type="ECO:0000256" key="16">
    <source>
        <dbReference type="ARBA" id="ARBA00023180"/>
    </source>
</evidence>
<evidence type="ECO:0000256" key="14">
    <source>
        <dbReference type="ARBA" id="ARBA00023136"/>
    </source>
</evidence>
<dbReference type="SUPFAM" id="SSF49899">
    <property type="entry name" value="Concanavalin A-like lectins/glucanases"/>
    <property type="match status" value="1"/>
</dbReference>
<dbReference type="Proteomes" id="UP000813463">
    <property type="component" value="Chromosome 4"/>
</dbReference>
<keyword evidence="16" id="KW-0325">Glycoprotein</keyword>
<feature type="domain" description="Protein kinase" evidence="19">
    <location>
        <begin position="347"/>
        <end position="627"/>
    </location>
</feature>
<dbReference type="InterPro" id="IPR017441">
    <property type="entry name" value="Protein_kinase_ATP_BS"/>
</dbReference>
<dbReference type="PROSITE" id="PS00107">
    <property type="entry name" value="PROTEIN_KINASE_ATP"/>
    <property type="match status" value="1"/>
</dbReference>
<keyword evidence="20" id="KW-1185">Reference proteome</keyword>
<dbReference type="CDD" id="cd06899">
    <property type="entry name" value="lectin_legume_LecRK_Arcelin_ConA"/>
    <property type="match status" value="1"/>
</dbReference>
<protein>
    <submittedName>
        <fullName evidence="21">L-type lectin-domain containing receptor kinase S.6</fullName>
    </submittedName>
</protein>
<sequence>MFPEFITIFTLIFIFNLPYTFSLPFIPATNITFFGDAHLIIHPETNLSSISLTQQNPSSSGRAFYFYPLQFLDPETNSSVSFTSHFSFSITPSSPSNPGDGIAFLITSDLGLFSSRFTHLGMPEFSLNSQESFFAVEFDTKFDPLTGDVNDNHVGIDVNSYISLVSDDGLLGEVDLSSGKKINAWIEYRKSVKIVRVWVSYFPNKPLNPVVSAQIDLSKYMKESMYVGFSASNRDGSALHVIDGWEFKTFEFDYSTVDKDLEGGDCMNCIPGEGSDGDSKKDDKTVDIALTVVISALSLFAIVVMFYLIWMSRKDVESKREKSRRIELKTGPIKLHLSEIESATNGFSKSKIIGQGASSTVYRGILFHGQVVAVKRLNDVGNGNNLIKPFTNECTGMARKLKHKNLVQLLGWCCEKNELILVYEFLPNGNLDRNLHRDSDAFRVLTCEQRLNIVLGIASGLTYLHEECSRQIIHRDVKTCNVMLDSDFNPKLGDFGLVKVYDRDSRTRKPTIPAGTMGYLAPEYVYSGIPTIKSDVYSFGVVVLEVVSGRRPVEEKGGFLIDWVWNLWEEGKVIEAIDWRMMGMYSKEDMERMLKVGLWCVHSDKKKRPTIKKAAMMLRGDLQVPDLPAKRPDLKLRNAAGDDLELEDCPWATPKTHFSEH</sequence>
<dbReference type="GeneID" id="110791895"/>
<feature type="transmembrane region" description="Helical" evidence="18">
    <location>
        <begin position="288"/>
        <end position="310"/>
    </location>
</feature>
<dbReference type="KEGG" id="soe:110791895"/>
<evidence type="ECO:0000256" key="17">
    <source>
        <dbReference type="PROSITE-ProRule" id="PRU10141"/>
    </source>
</evidence>
<dbReference type="Gene3D" id="2.60.120.200">
    <property type="match status" value="1"/>
</dbReference>
<keyword evidence="4" id="KW-1003">Cell membrane</keyword>
<evidence type="ECO:0000313" key="20">
    <source>
        <dbReference type="Proteomes" id="UP000813463"/>
    </source>
</evidence>
<keyword evidence="8" id="KW-0732">Signal</keyword>
<dbReference type="InterPro" id="IPR050528">
    <property type="entry name" value="L-type_Lectin-RKs"/>
</dbReference>
<keyword evidence="10 17" id="KW-0547">Nucleotide-binding</keyword>
<dbReference type="GO" id="GO:0005524">
    <property type="term" value="F:ATP binding"/>
    <property type="evidence" value="ECO:0007669"/>
    <property type="project" value="UniProtKB-UniRule"/>
</dbReference>
<evidence type="ECO:0000256" key="12">
    <source>
        <dbReference type="ARBA" id="ARBA00022840"/>
    </source>
</evidence>
<evidence type="ECO:0000256" key="6">
    <source>
        <dbReference type="ARBA" id="ARBA00022679"/>
    </source>
</evidence>
<dbReference type="FunFam" id="1.10.510.10:FF:000240">
    <property type="entry name" value="Lectin-domain containing receptor kinase A4.3"/>
    <property type="match status" value="1"/>
</dbReference>
<keyword evidence="12 17" id="KW-0067">ATP-binding</keyword>
<name>A0A9R0IN09_SPIOL</name>
<evidence type="ECO:0000256" key="13">
    <source>
        <dbReference type="ARBA" id="ARBA00022989"/>
    </source>
</evidence>
<dbReference type="Pfam" id="PF07714">
    <property type="entry name" value="PK_Tyr_Ser-Thr"/>
    <property type="match status" value="1"/>
</dbReference>
<keyword evidence="14 18" id="KW-0472">Membrane</keyword>
<dbReference type="Gene3D" id="3.30.200.20">
    <property type="entry name" value="Phosphorylase Kinase, domain 1"/>
    <property type="match status" value="1"/>
</dbReference>
<keyword evidence="6" id="KW-0808">Transferase</keyword>
<dbReference type="GO" id="GO:0002229">
    <property type="term" value="P:defense response to oomycetes"/>
    <property type="evidence" value="ECO:0007669"/>
    <property type="project" value="UniProtKB-ARBA"/>
</dbReference>
<dbReference type="GO" id="GO:0004672">
    <property type="term" value="F:protein kinase activity"/>
    <property type="evidence" value="ECO:0007669"/>
    <property type="project" value="InterPro"/>
</dbReference>
<dbReference type="InterPro" id="IPR013320">
    <property type="entry name" value="ConA-like_dom_sf"/>
</dbReference>
<keyword evidence="13 18" id="KW-1133">Transmembrane helix</keyword>
<dbReference type="Pfam" id="PF00139">
    <property type="entry name" value="Lectin_legB"/>
    <property type="match status" value="1"/>
</dbReference>
<evidence type="ECO:0000256" key="18">
    <source>
        <dbReference type="SAM" id="Phobius"/>
    </source>
</evidence>
<evidence type="ECO:0000256" key="1">
    <source>
        <dbReference type="ARBA" id="ARBA00004251"/>
    </source>
</evidence>
<keyword evidence="9" id="KW-0430">Lectin</keyword>
<dbReference type="InterPro" id="IPR001220">
    <property type="entry name" value="Legume_lectin_dom"/>
</dbReference>
<evidence type="ECO:0000256" key="8">
    <source>
        <dbReference type="ARBA" id="ARBA00022729"/>
    </source>
</evidence>
<keyword evidence="5" id="KW-0723">Serine/threonine-protein kinase</keyword>
<evidence type="ECO:0000256" key="7">
    <source>
        <dbReference type="ARBA" id="ARBA00022692"/>
    </source>
</evidence>
<dbReference type="InterPro" id="IPR001245">
    <property type="entry name" value="Ser-Thr/Tyr_kinase_cat_dom"/>
</dbReference>
<reference evidence="20" key="1">
    <citation type="journal article" date="2021" name="Nat. Commun.">
        <title>Genomic analyses provide insights into spinach domestication and the genetic basis of agronomic traits.</title>
        <authorList>
            <person name="Cai X."/>
            <person name="Sun X."/>
            <person name="Xu C."/>
            <person name="Sun H."/>
            <person name="Wang X."/>
            <person name="Ge C."/>
            <person name="Zhang Z."/>
            <person name="Wang Q."/>
            <person name="Fei Z."/>
            <person name="Jiao C."/>
            <person name="Wang Q."/>
        </authorList>
    </citation>
    <scope>NUCLEOTIDE SEQUENCE [LARGE SCALE GENOMIC DNA]</scope>
    <source>
        <strain evidence="20">cv. Varoflay</strain>
    </source>
</reference>
<comment type="similarity">
    <text evidence="3">In the C-terminal section; belongs to the protein kinase superfamily. Ser/Thr protein kinase family.</text>
</comment>
<evidence type="ECO:0000256" key="5">
    <source>
        <dbReference type="ARBA" id="ARBA00022527"/>
    </source>
</evidence>
<keyword evidence="15 21" id="KW-0675">Receptor</keyword>
<dbReference type="GO" id="GO:0030246">
    <property type="term" value="F:carbohydrate binding"/>
    <property type="evidence" value="ECO:0007669"/>
    <property type="project" value="UniProtKB-KW"/>
</dbReference>
<evidence type="ECO:0000256" key="3">
    <source>
        <dbReference type="ARBA" id="ARBA00010217"/>
    </source>
</evidence>
<dbReference type="PROSITE" id="PS50011">
    <property type="entry name" value="PROTEIN_KINASE_DOM"/>
    <property type="match status" value="1"/>
</dbReference>
<feature type="binding site" evidence="17">
    <location>
        <position position="375"/>
    </location>
    <ligand>
        <name>ATP</name>
        <dbReference type="ChEBI" id="CHEBI:30616"/>
    </ligand>
</feature>
<dbReference type="AlphaFoldDB" id="A0A9R0IN09"/>
<dbReference type="RefSeq" id="XP_021852357.1">
    <property type="nucleotide sequence ID" value="XM_021996665.2"/>
</dbReference>
<dbReference type="PROSITE" id="PS00108">
    <property type="entry name" value="PROTEIN_KINASE_ST"/>
    <property type="match status" value="1"/>
</dbReference>
<reference evidence="21" key="2">
    <citation type="submission" date="2025-08" db="UniProtKB">
        <authorList>
            <consortium name="RefSeq"/>
        </authorList>
    </citation>
    <scope>IDENTIFICATION</scope>
    <source>
        <tissue evidence="21">Leaf</tissue>
    </source>
</reference>
<dbReference type="Gene3D" id="1.10.510.10">
    <property type="entry name" value="Transferase(Phosphotransferase) domain 1"/>
    <property type="match status" value="1"/>
</dbReference>
<dbReference type="SMART" id="SM00220">
    <property type="entry name" value="S_TKc"/>
    <property type="match status" value="1"/>
</dbReference>
<dbReference type="CDD" id="cd14066">
    <property type="entry name" value="STKc_IRAK"/>
    <property type="match status" value="1"/>
</dbReference>
<dbReference type="SUPFAM" id="SSF56112">
    <property type="entry name" value="Protein kinase-like (PK-like)"/>
    <property type="match status" value="1"/>
</dbReference>